<protein>
    <submittedName>
        <fullName evidence="2">Mce family protein</fullName>
    </submittedName>
</protein>
<keyword evidence="3" id="KW-1185">Reference proteome</keyword>
<name>H0R404_9ACTN</name>
<dbReference type="RefSeq" id="WP_007319140.1">
    <property type="nucleotide sequence ID" value="NZ_BAEH01000095.1"/>
</dbReference>
<dbReference type="Pfam" id="PF02470">
    <property type="entry name" value="MlaD"/>
    <property type="match status" value="1"/>
</dbReference>
<dbReference type="EMBL" id="BAEH01000095">
    <property type="protein sequence ID" value="GAB19805.1"/>
    <property type="molecule type" value="Genomic_DNA"/>
</dbReference>
<evidence type="ECO:0000313" key="3">
    <source>
        <dbReference type="Proteomes" id="UP000035034"/>
    </source>
</evidence>
<evidence type="ECO:0000313" key="2">
    <source>
        <dbReference type="EMBL" id="GAB19805.1"/>
    </source>
</evidence>
<dbReference type="InterPro" id="IPR003399">
    <property type="entry name" value="Mce/MlaD"/>
</dbReference>
<feature type="domain" description="Mce/MlaD" evidence="1">
    <location>
        <begin position="50"/>
        <end position="121"/>
    </location>
</feature>
<organism evidence="2 3">
    <name type="scientific">Gordonia effusa NBRC 100432</name>
    <dbReference type="NCBI Taxonomy" id="1077974"/>
    <lineage>
        <taxon>Bacteria</taxon>
        <taxon>Bacillati</taxon>
        <taxon>Actinomycetota</taxon>
        <taxon>Actinomycetes</taxon>
        <taxon>Mycobacteriales</taxon>
        <taxon>Gordoniaceae</taxon>
        <taxon>Gordonia</taxon>
    </lineage>
</organism>
<sequence>MPKTHNRSAARRAVLTVLAVALATAVTAGIIWYYSPPLRERLSAFADRPTEYCALMPDVVGMYKGNQVTRMGVPVGKVTDIEQSPGGVTVHFTVRGSVRVPADIGATTIATDLSAKRQLALVGADRGGATRPPSRCIEKTLTPRSISESISAVAKIAKDLQSRGTVPSDIVSTASAALAGTADDANALLSDLARAFDQPNADISRFTRIYDALASMTRSVRAGWTEIDGPVRELYQMLDLVNGTLFPSATRIIDNLVDVLGMFNNLSMKFGRTAIDGLGVLIPATEILRTGTDTFAGLLNIVPAFTDVFDKSIDDKTGYLRLEYKYPVLPIPPGAAQKLCPLLKQNIANGCSPTAPMPANLITLLLAAVAK</sequence>
<comment type="caution">
    <text evidence="2">The sequence shown here is derived from an EMBL/GenBank/DDBJ whole genome shotgun (WGS) entry which is preliminary data.</text>
</comment>
<dbReference type="InterPro" id="IPR052336">
    <property type="entry name" value="MlaD_Phospholipid_Transporter"/>
</dbReference>
<proteinExistence type="predicted"/>
<dbReference type="Proteomes" id="UP000035034">
    <property type="component" value="Unassembled WGS sequence"/>
</dbReference>
<dbReference type="PROSITE" id="PS51318">
    <property type="entry name" value="TAT"/>
    <property type="match status" value="1"/>
</dbReference>
<dbReference type="OrthoDB" id="4608030at2"/>
<dbReference type="STRING" id="1077974.GOEFS_095_00400"/>
<dbReference type="PANTHER" id="PTHR33371:SF4">
    <property type="entry name" value="INTERMEMBRANE PHOSPHOLIPID TRANSPORT SYSTEM BINDING PROTEIN MLAD"/>
    <property type="match status" value="1"/>
</dbReference>
<evidence type="ECO:0000259" key="1">
    <source>
        <dbReference type="Pfam" id="PF02470"/>
    </source>
</evidence>
<accession>H0R404</accession>
<gene>
    <name evidence="2" type="primary">mceD</name>
    <name evidence="2" type="ORF">GOEFS_095_00400</name>
</gene>
<dbReference type="InterPro" id="IPR006311">
    <property type="entry name" value="TAT_signal"/>
</dbReference>
<dbReference type="PANTHER" id="PTHR33371">
    <property type="entry name" value="INTERMEMBRANE PHOSPHOLIPID TRANSPORT SYSTEM BINDING PROTEIN MLAD-RELATED"/>
    <property type="match status" value="1"/>
</dbReference>
<dbReference type="eggNOG" id="COG1463">
    <property type="taxonomic scope" value="Bacteria"/>
</dbReference>
<reference evidence="2 3" key="1">
    <citation type="submission" date="2011-12" db="EMBL/GenBank/DDBJ databases">
        <title>Whole genome shotgun sequence of Gordonia effusa NBRC 100432.</title>
        <authorList>
            <person name="Yoshida I."/>
            <person name="Takarada H."/>
            <person name="Hosoyama A."/>
            <person name="Tsuchikane K."/>
            <person name="Katsumata H."/>
            <person name="Yamazaki S."/>
            <person name="Fujita N."/>
        </authorList>
    </citation>
    <scope>NUCLEOTIDE SEQUENCE [LARGE SCALE GENOMIC DNA]</scope>
    <source>
        <strain evidence="2 3">NBRC 100432</strain>
    </source>
</reference>
<dbReference type="AlphaFoldDB" id="H0R404"/>